<organism evidence="8 9">
    <name type="scientific">Talaromyces amestolkiae</name>
    <dbReference type="NCBI Taxonomy" id="1196081"/>
    <lineage>
        <taxon>Eukaryota</taxon>
        <taxon>Fungi</taxon>
        <taxon>Dikarya</taxon>
        <taxon>Ascomycota</taxon>
        <taxon>Pezizomycotina</taxon>
        <taxon>Eurotiomycetes</taxon>
        <taxon>Eurotiomycetidae</taxon>
        <taxon>Eurotiales</taxon>
        <taxon>Trichocomaceae</taxon>
        <taxon>Talaromyces</taxon>
        <taxon>Talaromyces sect. Talaromyces</taxon>
    </lineage>
</organism>
<keyword evidence="2" id="KW-0805">Transcription regulation</keyword>
<keyword evidence="9" id="KW-1185">Reference proteome</keyword>
<keyword evidence="5" id="KW-0539">Nucleus</keyword>
<dbReference type="Gene3D" id="4.10.240.10">
    <property type="entry name" value="Zn(2)-C6 fungal-type DNA-binding domain"/>
    <property type="match status" value="1"/>
</dbReference>
<dbReference type="InterPro" id="IPR021858">
    <property type="entry name" value="Fun_TF"/>
</dbReference>
<comment type="caution">
    <text evidence="8">The sequence shown here is derived from an EMBL/GenBank/DDBJ whole genome shotgun (WGS) entry which is preliminary data.</text>
</comment>
<dbReference type="AlphaFoldDB" id="A0A364L3V4"/>
<reference evidence="8 9" key="1">
    <citation type="journal article" date="2017" name="Biotechnol. Biofuels">
        <title>Differential beta-glucosidase expression as a function of carbon source availability in Talaromyces amestolkiae: a genomic and proteomic approach.</title>
        <authorList>
            <person name="de Eugenio L.I."/>
            <person name="Mendez-Liter J.A."/>
            <person name="Nieto-Dominguez M."/>
            <person name="Alonso L."/>
            <person name="Gil-Munoz J."/>
            <person name="Barriuso J."/>
            <person name="Prieto A."/>
            <person name="Martinez M.J."/>
        </authorList>
    </citation>
    <scope>NUCLEOTIDE SEQUENCE [LARGE SCALE GENOMIC DNA]</scope>
    <source>
        <strain evidence="8 9">CIB</strain>
    </source>
</reference>
<accession>A0A364L3V4</accession>
<dbReference type="STRING" id="1196081.A0A364L3V4"/>
<dbReference type="GO" id="GO:0005634">
    <property type="term" value="C:nucleus"/>
    <property type="evidence" value="ECO:0007669"/>
    <property type="project" value="UniProtKB-SubCell"/>
</dbReference>
<keyword evidence="3" id="KW-0238">DNA-binding</keyword>
<dbReference type="InterPro" id="IPR001138">
    <property type="entry name" value="Zn2Cys6_DnaBD"/>
</dbReference>
<dbReference type="InterPro" id="IPR031818">
    <property type="entry name" value="Hri1"/>
</dbReference>
<name>A0A364L3V4_TALAM</name>
<dbReference type="RefSeq" id="XP_040734969.1">
    <property type="nucleotide sequence ID" value="XM_040879054.1"/>
</dbReference>
<evidence type="ECO:0000256" key="3">
    <source>
        <dbReference type="ARBA" id="ARBA00023125"/>
    </source>
</evidence>
<evidence type="ECO:0000256" key="6">
    <source>
        <dbReference type="SAM" id="MobiDB-lite"/>
    </source>
</evidence>
<dbReference type="Proteomes" id="UP000249363">
    <property type="component" value="Unassembled WGS sequence"/>
</dbReference>
<dbReference type="InterPro" id="IPR043047">
    <property type="entry name" value="Hri1_N_sf"/>
</dbReference>
<sequence>MRSHHGCARCKHRRQKCDERRPSCTRCEEAAVNCEYVIKLKWDGRVPRKQEQTSRRRRRRKAACSITATELESLHHSPPAQPSIDEESKLMEVDAFKALSSRDKLLLNHFITHVSKLMSHTSVREQACQILPVALETPSLLYATLAFSALHLSTLIYTNSSNATGGGICDTSVADILACSITHLRQELEDKDPTCNVNHTPGLLHTVKTLCLFEIYSGKYDSSWRAHLKGARALLKTTSTGLSTNASSGGWLIARWYISIEALSALTNDETHDEQQQVIQPMIDSVVSQGSMLDIYAGYSADLHLAFRDIGSLMQKYASKKDESCGDDILSDLLRHCDECIEIEQRVENMIHRDKDGGLRISAEMSLSAEEIRMFTACNTAYQYSALLHIRRRLYNMAPESGQVQQCVRGILDAVCNVLPVTVLSPWILLTTPIFTAGPIQKMTPLHAEWSSFITQNPNVRHDDDGQRNRDFYDSPAGRDLITEVSTRDTTVPARDGHNIPIRVYTAKGQGFRHGVVIFYHSGGFTGGSLETEDVICRYMALSGPLTVLSVEYRLSPAHLYPVPINDGWDVFQYIVTNLSSLVANLASGMINLVVSGTSSGGQIAAIVSQRAQTWMKGNVSCVNITMSGVLLRAPVTVRGTEARYIPPPFRDLHQSWCAELETVRLTRQGMEEIHDTLGVPPDERDSPEAYPLWGQFHGLPRTYIQICDVDILRDDAVCYAQGLRDAGVEVQKSLYTWPPEPISPGPDTLVLSVGTYYVDLRMNRDDGSIYWALAGRRIVVSEEPRKVKFTHEIDSHDTTTNDNTESKEAGEEEVADEGTFTKLPNGDDLEIGEMPAPHLGGKVAAYREVWRELNAFDNDIKNEDDRVCWMLESVEVPEEKQERKEKKRAFYCRVGRFFLALRRAETRVSDDDPKAVEVEFSGIRQEFEGREWVTKYSVGTEADDMLHMSTSKFVLENVKGEDSAWKVDDQVVIINKKDGTVREACVVRAVK</sequence>
<evidence type="ECO:0000256" key="5">
    <source>
        <dbReference type="ARBA" id="ARBA00023242"/>
    </source>
</evidence>
<dbReference type="SUPFAM" id="SSF57701">
    <property type="entry name" value="Zn2/Cys6 DNA-binding domain"/>
    <property type="match status" value="1"/>
</dbReference>
<evidence type="ECO:0000313" key="9">
    <source>
        <dbReference type="Proteomes" id="UP000249363"/>
    </source>
</evidence>
<evidence type="ECO:0000256" key="4">
    <source>
        <dbReference type="ARBA" id="ARBA00023163"/>
    </source>
</evidence>
<dbReference type="PANTHER" id="PTHR37534:SF15">
    <property type="entry name" value="ZN(II)2CYS6 TRANSCRIPTION FACTOR (EUROFUNG)"/>
    <property type="match status" value="1"/>
</dbReference>
<gene>
    <name evidence="8" type="ORF">BHQ10_006465</name>
</gene>
<dbReference type="PROSITE" id="PS50048">
    <property type="entry name" value="ZN2_CY6_FUNGAL_2"/>
    <property type="match status" value="1"/>
</dbReference>
<feature type="region of interest" description="Disordered" evidence="6">
    <location>
        <begin position="792"/>
        <end position="820"/>
    </location>
</feature>
<feature type="compositionally biased region" description="Basic and acidic residues" evidence="6">
    <location>
        <begin position="792"/>
        <end position="810"/>
    </location>
</feature>
<dbReference type="Pfam" id="PF00172">
    <property type="entry name" value="Zn_clus"/>
    <property type="match status" value="1"/>
</dbReference>
<keyword evidence="4" id="KW-0804">Transcription</keyword>
<proteinExistence type="predicted"/>
<dbReference type="GeneID" id="63795681"/>
<dbReference type="Gene3D" id="3.40.50.1820">
    <property type="entry name" value="alpha/beta hydrolase"/>
    <property type="match status" value="1"/>
</dbReference>
<dbReference type="EMBL" id="MIKG01000012">
    <property type="protein sequence ID" value="RAO70453.1"/>
    <property type="molecule type" value="Genomic_DNA"/>
</dbReference>
<evidence type="ECO:0000256" key="2">
    <source>
        <dbReference type="ARBA" id="ARBA00023015"/>
    </source>
</evidence>
<dbReference type="PROSITE" id="PS00463">
    <property type="entry name" value="ZN2_CY6_FUNGAL_1"/>
    <property type="match status" value="1"/>
</dbReference>
<dbReference type="Pfam" id="PF11951">
    <property type="entry name" value="Fungal_trans_2"/>
    <property type="match status" value="1"/>
</dbReference>
<feature type="domain" description="Zn(2)-C6 fungal-type" evidence="7">
    <location>
        <begin position="6"/>
        <end position="36"/>
    </location>
</feature>
<dbReference type="InterPro" id="IPR029058">
    <property type="entry name" value="AB_hydrolase_fold"/>
</dbReference>
<evidence type="ECO:0000256" key="1">
    <source>
        <dbReference type="ARBA" id="ARBA00004123"/>
    </source>
</evidence>
<dbReference type="GO" id="GO:0000981">
    <property type="term" value="F:DNA-binding transcription factor activity, RNA polymerase II-specific"/>
    <property type="evidence" value="ECO:0007669"/>
    <property type="project" value="InterPro"/>
</dbReference>
<evidence type="ECO:0000313" key="8">
    <source>
        <dbReference type="EMBL" id="RAO70453.1"/>
    </source>
</evidence>
<dbReference type="GO" id="GO:0016787">
    <property type="term" value="F:hydrolase activity"/>
    <property type="evidence" value="ECO:0007669"/>
    <property type="project" value="InterPro"/>
</dbReference>
<dbReference type="Pfam" id="PF16815">
    <property type="entry name" value="HRI1"/>
    <property type="match status" value="1"/>
</dbReference>
<protein>
    <recommendedName>
        <fullName evidence="7">Zn(2)-C6 fungal-type domain-containing protein</fullName>
    </recommendedName>
</protein>
<dbReference type="Gene3D" id="2.40.128.320">
    <property type="entry name" value="Protein HRI1, N-terminal domain"/>
    <property type="match status" value="1"/>
</dbReference>
<evidence type="ECO:0000259" key="7">
    <source>
        <dbReference type="PROSITE" id="PS50048"/>
    </source>
</evidence>
<dbReference type="GO" id="GO:0008270">
    <property type="term" value="F:zinc ion binding"/>
    <property type="evidence" value="ECO:0007669"/>
    <property type="project" value="InterPro"/>
</dbReference>
<dbReference type="GO" id="GO:0045944">
    <property type="term" value="P:positive regulation of transcription by RNA polymerase II"/>
    <property type="evidence" value="ECO:0007669"/>
    <property type="project" value="TreeGrafter"/>
</dbReference>
<dbReference type="InterPro" id="IPR036864">
    <property type="entry name" value="Zn2-C6_fun-type_DNA-bd_sf"/>
</dbReference>
<comment type="subcellular location">
    <subcellularLocation>
        <location evidence="1">Nucleus</location>
    </subcellularLocation>
</comment>
<dbReference type="GO" id="GO:0000976">
    <property type="term" value="F:transcription cis-regulatory region binding"/>
    <property type="evidence" value="ECO:0007669"/>
    <property type="project" value="TreeGrafter"/>
</dbReference>
<dbReference type="SUPFAM" id="SSF53474">
    <property type="entry name" value="alpha/beta-Hydrolases"/>
    <property type="match status" value="1"/>
</dbReference>
<dbReference type="Pfam" id="PF07859">
    <property type="entry name" value="Abhydrolase_3"/>
    <property type="match status" value="1"/>
</dbReference>
<dbReference type="OrthoDB" id="408631at2759"/>
<dbReference type="InterPro" id="IPR013094">
    <property type="entry name" value="AB_hydrolase_3"/>
</dbReference>
<dbReference type="SMART" id="SM00066">
    <property type="entry name" value="GAL4"/>
    <property type="match status" value="1"/>
</dbReference>
<dbReference type="PANTHER" id="PTHR37534">
    <property type="entry name" value="TRANSCRIPTIONAL ACTIVATOR PROTEIN UGA3"/>
    <property type="match status" value="1"/>
</dbReference>
<dbReference type="CDD" id="cd00067">
    <property type="entry name" value="GAL4"/>
    <property type="match status" value="1"/>
</dbReference>